<gene>
    <name evidence="2" type="ORF">MBFIL_06040</name>
</gene>
<proteinExistence type="predicted"/>
<evidence type="ECO:0008006" key="4">
    <source>
        <dbReference type="Google" id="ProtNLM"/>
    </source>
</evidence>
<dbReference type="STRING" id="55758.MBFIL_06040"/>
<dbReference type="InterPro" id="IPR019277">
    <property type="entry name" value="DUF2304"/>
</dbReference>
<accession>A0A166DM04</accession>
<feature type="transmembrane region" description="Helical" evidence="1">
    <location>
        <begin position="29"/>
        <end position="48"/>
    </location>
</feature>
<keyword evidence="1" id="KW-0472">Membrane</keyword>
<keyword evidence="1" id="KW-0812">Transmembrane</keyword>
<protein>
    <recommendedName>
        <fullName evidence="4">DUF2304 domain-containing protein</fullName>
    </recommendedName>
</protein>
<sequence>MLYQILVIIVAIIAIAIAFRSFKNTRVSLTTFILWVILWLVLIVFTVLPESSAILANIFGIQRGLDVLIIFALIGAYYLIFRLFIKLEKIQQNLTELVRFIAIENEKEDSLNDDD</sequence>
<dbReference type="OrthoDB" id="78194at2157"/>
<evidence type="ECO:0000313" key="3">
    <source>
        <dbReference type="Proteomes" id="UP000077066"/>
    </source>
</evidence>
<evidence type="ECO:0000256" key="1">
    <source>
        <dbReference type="SAM" id="Phobius"/>
    </source>
</evidence>
<dbReference type="PATRIC" id="fig|55758.3.peg.679"/>
<keyword evidence="1" id="KW-1133">Transmembrane helix</keyword>
<feature type="transmembrane region" description="Helical" evidence="1">
    <location>
        <begin position="68"/>
        <end position="85"/>
    </location>
</feature>
<dbReference type="RefSeq" id="WP_066971381.1">
    <property type="nucleotide sequence ID" value="NZ_LWMT01000087.1"/>
</dbReference>
<evidence type="ECO:0000313" key="2">
    <source>
        <dbReference type="EMBL" id="KZX15740.1"/>
    </source>
</evidence>
<organism evidence="2 3">
    <name type="scientific">Methanobrevibacter filiformis</name>
    <dbReference type="NCBI Taxonomy" id="55758"/>
    <lineage>
        <taxon>Archaea</taxon>
        <taxon>Methanobacteriati</taxon>
        <taxon>Methanobacteriota</taxon>
        <taxon>Methanomada group</taxon>
        <taxon>Methanobacteria</taxon>
        <taxon>Methanobacteriales</taxon>
        <taxon>Methanobacteriaceae</taxon>
        <taxon>Methanobrevibacter</taxon>
    </lineage>
</organism>
<dbReference type="EMBL" id="LWMT01000087">
    <property type="protein sequence ID" value="KZX15740.1"/>
    <property type="molecule type" value="Genomic_DNA"/>
</dbReference>
<name>A0A166DM04_9EURY</name>
<comment type="caution">
    <text evidence="2">The sequence shown here is derived from an EMBL/GenBank/DDBJ whole genome shotgun (WGS) entry which is preliminary data.</text>
</comment>
<dbReference type="Proteomes" id="UP000077066">
    <property type="component" value="Unassembled WGS sequence"/>
</dbReference>
<dbReference type="AlphaFoldDB" id="A0A166DM04"/>
<feature type="transmembrane region" description="Helical" evidence="1">
    <location>
        <begin position="6"/>
        <end position="22"/>
    </location>
</feature>
<reference evidence="2 3" key="1">
    <citation type="submission" date="2016-04" db="EMBL/GenBank/DDBJ databases">
        <title>Genome sequence of Methanobrevibacter filiformis DSM 11501.</title>
        <authorList>
            <person name="Poehlein A."/>
            <person name="Seedorf H."/>
            <person name="Daniel R."/>
        </authorList>
    </citation>
    <scope>NUCLEOTIDE SEQUENCE [LARGE SCALE GENOMIC DNA]</scope>
    <source>
        <strain evidence="2 3">DSM 11501</strain>
    </source>
</reference>
<dbReference type="Pfam" id="PF10066">
    <property type="entry name" value="DUF2304"/>
    <property type="match status" value="1"/>
</dbReference>
<keyword evidence="3" id="KW-1185">Reference proteome</keyword>